<dbReference type="SUPFAM" id="SSF57850">
    <property type="entry name" value="RING/U-box"/>
    <property type="match status" value="1"/>
</dbReference>
<sequence length="221" mass="25883">MPRKRYCRYFHHVVQRREPNRWPELEEDKLLIILKFFDVRLRTLPGDQPDVYERYFLIAERDIWVDFSHMKHQLSSSSSSYSYTQIICESLSSMGVPQHEHPAIVHKLFRFVEAAVSPDLPIIVGVSDTTIFRNSNFIPASKSSIDGLQQVRLDSRITTHTPTCAICLEDFAALLVDHRQQQEALITRLPCRHHYHLHCIVQCLEINHLCPMCRYPMPTQD</sequence>
<dbReference type="STRING" id="74649.A0A2P6SDE5"/>
<evidence type="ECO:0000256" key="5">
    <source>
        <dbReference type="ARBA" id="ARBA00022771"/>
    </source>
</evidence>
<dbReference type="InterPro" id="IPR001841">
    <property type="entry name" value="Znf_RING"/>
</dbReference>
<evidence type="ECO:0000256" key="6">
    <source>
        <dbReference type="ARBA" id="ARBA00022786"/>
    </source>
</evidence>
<accession>A0A2P6SDE5</accession>
<dbReference type="InterPro" id="IPR024766">
    <property type="entry name" value="Znf_RING_H2"/>
</dbReference>
<dbReference type="AlphaFoldDB" id="A0A2P6SDE5"/>
<evidence type="ECO:0000313" key="10">
    <source>
        <dbReference type="EMBL" id="PRQ56703.1"/>
    </source>
</evidence>
<dbReference type="EMBL" id="PDCK01000039">
    <property type="protein sequence ID" value="PRQ56703.1"/>
    <property type="molecule type" value="Genomic_DNA"/>
</dbReference>
<dbReference type="OMA" id="RTECCCI"/>
<evidence type="ECO:0000259" key="9">
    <source>
        <dbReference type="PROSITE" id="PS50089"/>
    </source>
</evidence>
<dbReference type="Gene3D" id="3.30.40.10">
    <property type="entry name" value="Zinc/RING finger domain, C3HC4 (zinc finger)"/>
    <property type="match status" value="1"/>
</dbReference>
<evidence type="ECO:0000256" key="7">
    <source>
        <dbReference type="ARBA" id="ARBA00022833"/>
    </source>
</evidence>
<dbReference type="EC" id="2.3.2.27" evidence="3"/>
<dbReference type="PANTHER" id="PTHR15710:SF229">
    <property type="entry name" value="E3 UBIQUITIN-PROTEIN LIGASE RNF181-LIKE"/>
    <property type="match status" value="1"/>
</dbReference>
<organism evidence="10 11">
    <name type="scientific">Rosa chinensis</name>
    <name type="common">China rose</name>
    <dbReference type="NCBI Taxonomy" id="74649"/>
    <lineage>
        <taxon>Eukaryota</taxon>
        <taxon>Viridiplantae</taxon>
        <taxon>Streptophyta</taxon>
        <taxon>Embryophyta</taxon>
        <taxon>Tracheophyta</taxon>
        <taxon>Spermatophyta</taxon>
        <taxon>Magnoliopsida</taxon>
        <taxon>eudicotyledons</taxon>
        <taxon>Gunneridae</taxon>
        <taxon>Pentapetalae</taxon>
        <taxon>rosids</taxon>
        <taxon>fabids</taxon>
        <taxon>Rosales</taxon>
        <taxon>Rosaceae</taxon>
        <taxon>Rosoideae</taxon>
        <taxon>Rosoideae incertae sedis</taxon>
        <taxon>Rosa</taxon>
    </lineage>
</organism>
<gene>
    <name evidence="10" type="ORF">RchiOBHm_Chr1g0340221</name>
</gene>
<protein>
    <recommendedName>
        <fullName evidence="3">RING-type E3 ubiquitin transferase</fullName>
        <ecNumber evidence="3">2.3.2.27</ecNumber>
    </recommendedName>
</protein>
<keyword evidence="5 8" id="KW-0863">Zinc-finger</keyword>
<keyword evidence="4" id="KW-0479">Metal-binding</keyword>
<dbReference type="InterPro" id="IPR013083">
    <property type="entry name" value="Znf_RING/FYVE/PHD"/>
</dbReference>
<keyword evidence="7" id="KW-0862">Zinc</keyword>
<dbReference type="Gramene" id="PRQ56703">
    <property type="protein sequence ID" value="PRQ56703"/>
    <property type="gene ID" value="RchiOBHm_Chr1g0340221"/>
</dbReference>
<keyword evidence="6" id="KW-0833">Ubl conjugation pathway</keyword>
<comment type="pathway">
    <text evidence="2">Protein modification; protein ubiquitination.</text>
</comment>
<reference evidence="10 11" key="1">
    <citation type="journal article" date="2018" name="Nat. Genet.">
        <title>The Rosa genome provides new insights in the design of modern roses.</title>
        <authorList>
            <person name="Bendahmane M."/>
        </authorList>
    </citation>
    <scope>NUCLEOTIDE SEQUENCE [LARGE SCALE GENOMIC DNA]</scope>
    <source>
        <strain evidence="11">cv. Old Blush</strain>
    </source>
</reference>
<dbReference type="GO" id="GO:0061630">
    <property type="term" value="F:ubiquitin protein ligase activity"/>
    <property type="evidence" value="ECO:0007669"/>
    <property type="project" value="UniProtKB-EC"/>
</dbReference>
<dbReference type="PROSITE" id="PS50089">
    <property type="entry name" value="ZF_RING_2"/>
    <property type="match status" value="1"/>
</dbReference>
<proteinExistence type="predicted"/>
<evidence type="ECO:0000256" key="4">
    <source>
        <dbReference type="ARBA" id="ARBA00022723"/>
    </source>
</evidence>
<evidence type="ECO:0000256" key="8">
    <source>
        <dbReference type="PROSITE-ProRule" id="PRU00175"/>
    </source>
</evidence>
<evidence type="ECO:0000256" key="2">
    <source>
        <dbReference type="ARBA" id="ARBA00004906"/>
    </source>
</evidence>
<name>A0A2P6SDE5_ROSCH</name>
<dbReference type="GO" id="GO:0016567">
    <property type="term" value="P:protein ubiquitination"/>
    <property type="evidence" value="ECO:0007669"/>
    <property type="project" value="TreeGrafter"/>
</dbReference>
<comment type="caution">
    <text evidence="10">The sequence shown here is derived from an EMBL/GenBank/DDBJ whole genome shotgun (WGS) entry which is preliminary data.</text>
</comment>
<evidence type="ECO:0000256" key="3">
    <source>
        <dbReference type="ARBA" id="ARBA00012483"/>
    </source>
</evidence>
<dbReference type="Pfam" id="PF12678">
    <property type="entry name" value="zf-rbx1"/>
    <property type="match status" value="1"/>
</dbReference>
<dbReference type="Proteomes" id="UP000238479">
    <property type="component" value="Chromosome 1"/>
</dbReference>
<comment type="catalytic activity">
    <reaction evidence="1">
        <text>S-ubiquitinyl-[E2 ubiquitin-conjugating enzyme]-L-cysteine + [acceptor protein]-L-lysine = [E2 ubiquitin-conjugating enzyme]-L-cysteine + N(6)-ubiquitinyl-[acceptor protein]-L-lysine.</text>
        <dbReference type="EC" id="2.3.2.27"/>
    </reaction>
</comment>
<dbReference type="GO" id="GO:0005737">
    <property type="term" value="C:cytoplasm"/>
    <property type="evidence" value="ECO:0007669"/>
    <property type="project" value="TreeGrafter"/>
</dbReference>
<dbReference type="GO" id="GO:0008270">
    <property type="term" value="F:zinc ion binding"/>
    <property type="evidence" value="ECO:0007669"/>
    <property type="project" value="UniProtKB-KW"/>
</dbReference>
<dbReference type="PANTHER" id="PTHR15710">
    <property type="entry name" value="E3 UBIQUITIN-PROTEIN LIGASE PRAJA"/>
    <property type="match status" value="1"/>
</dbReference>
<evidence type="ECO:0000313" key="11">
    <source>
        <dbReference type="Proteomes" id="UP000238479"/>
    </source>
</evidence>
<keyword evidence="11" id="KW-1185">Reference proteome</keyword>
<evidence type="ECO:0000256" key="1">
    <source>
        <dbReference type="ARBA" id="ARBA00000900"/>
    </source>
</evidence>
<feature type="domain" description="RING-type" evidence="9">
    <location>
        <begin position="164"/>
        <end position="214"/>
    </location>
</feature>
<dbReference type="SMART" id="SM00184">
    <property type="entry name" value="RING"/>
    <property type="match status" value="1"/>
</dbReference>